<evidence type="ECO:0000313" key="5">
    <source>
        <dbReference type="Proteomes" id="UP000184063"/>
    </source>
</evidence>
<evidence type="ECO:0000256" key="1">
    <source>
        <dbReference type="PROSITE-ProRule" id="PRU00520"/>
    </source>
</evidence>
<comment type="similarity">
    <text evidence="2">Belongs to the acylphosphatase family.</text>
</comment>
<dbReference type="VEuPathDB" id="FungiDB:ASPFODRAFT_67884"/>
<dbReference type="AlphaFoldDB" id="A0A1M3TWD1"/>
<dbReference type="Proteomes" id="UP000184063">
    <property type="component" value="Unassembled WGS sequence"/>
</dbReference>
<dbReference type="EMBL" id="KV878237">
    <property type="protein sequence ID" value="OJZ90932.1"/>
    <property type="molecule type" value="Genomic_DNA"/>
</dbReference>
<sequence>MLWNRSYTSIKMSSQRIAFKVSGTVQGKFTSMLLSNIYETILSVADKSNTYSGRSGIPVTIPCLLHAIDALLAKHAAIYRDFTQKRATAYDVKGWVKNTHCGRVEGEAQGTEESLQKFLKDINNGPRHAHVVKLEKKEIAPKDGEVEFGFMKTSESGYEAMQ</sequence>
<accession>A0A1M3TWD1</accession>
<dbReference type="InterPro" id="IPR001792">
    <property type="entry name" value="Acylphosphatase-like_dom"/>
</dbReference>
<evidence type="ECO:0000256" key="2">
    <source>
        <dbReference type="RuleBase" id="RU004168"/>
    </source>
</evidence>
<dbReference type="Pfam" id="PF00708">
    <property type="entry name" value="Acylphosphatase"/>
    <property type="match status" value="1"/>
</dbReference>
<dbReference type="InterPro" id="IPR036046">
    <property type="entry name" value="Acylphosphatase-like_dom_sf"/>
</dbReference>
<dbReference type="SUPFAM" id="SSF54975">
    <property type="entry name" value="Acylphosphatase/BLUF domain-like"/>
    <property type="match status" value="1"/>
</dbReference>
<comment type="catalytic activity">
    <reaction evidence="1">
        <text>an acyl phosphate + H2O = a carboxylate + phosphate + H(+)</text>
        <dbReference type="Rhea" id="RHEA:14965"/>
        <dbReference type="ChEBI" id="CHEBI:15377"/>
        <dbReference type="ChEBI" id="CHEBI:15378"/>
        <dbReference type="ChEBI" id="CHEBI:29067"/>
        <dbReference type="ChEBI" id="CHEBI:43474"/>
        <dbReference type="ChEBI" id="CHEBI:59918"/>
        <dbReference type="EC" id="3.6.1.7"/>
    </reaction>
</comment>
<organism evidence="4 5">
    <name type="scientific">Aspergillus luchuensis (strain CBS 106.47)</name>
    <dbReference type="NCBI Taxonomy" id="1137211"/>
    <lineage>
        <taxon>Eukaryota</taxon>
        <taxon>Fungi</taxon>
        <taxon>Dikarya</taxon>
        <taxon>Ascomycota</taxon>
        <taxon>Pezizomycotina</taxon>
        <taxon>Eurotiomycetes</taxon>
        <taxon>Eurotiomycetidae</taxon>
        <taxon>Eurotiales</taxon>
        <taxon>Aspergillaceae</taxon>
        <taxon>Aspergillus</taxon>
        <taxon>Aspergillus subgen. Circumdati</taxon>
    </lineage>
</organism>
<feature type="active site" evidence="1">
    <location>
        <position position="98"/>
    </location>
</feature>
<keyword evidence="1" id="KW-0378">Hydrolase</keyword>
<proteinExistence type="inferred from homology"/>
<dbReference type="PANTHER" id="PTHR47268:SF4">
    <property type="entry name" value="ACYLPHOSPHATASE"/>
    <property type="match status" value="1"/>
</dbReference>
<dbReference type="PROSITE" id="PS00151">
    <property type="entry name" value="ACYLPHOSPHATASE_2"/>
    <property type="match status" value="1"/>
</dbReference>
<dbReference type="EC" id="3.6.1.7" evidence="1"/>
<feature type="active site" evidence="1">
    <location>
        <position position="80"/>
    </location>
</feature>
<dbReference type="PANTHER" id="PTHR47268">
    <property type="entry name" value="ACYLPHOSPHATASE"/>
    <property type="match status" value="1"/>
</dbReference>
<feature type="domain" description="Acylphosphatase-like" evidence="3">
    <location>
        <begin position="79"/>
        <end position="152"/>
    </location>
</feature>
<evidence type="ECO:0000259" key="3">
    <source>
        <dbReference type="PROSITE" id="PS51160"/>
    </source>
</evidence>
<dbReference type="InterPro" id="IPR017968">
    <property type="entry name" value="Acylphosphatase_CS"/>
</dbReference>
<name>A0A1M3TWD1_ASPLC</name>
<dbReference type="PROSITE" id="PS51160">
    <property type="entry name" value="ACYLPHOSPHATASE_3"/>
    <property type="match status" value="1"/>
</dbReference>
<gene>
    <name evidence="4" type="ORF">ASPFODRAFT_67884</name>
</gene>
<dbReference type="OrthoDB" id="7961613at2759"/>
<protein>
    <recommendedName>
        <fullName evidence="1">acylphosphatase</fullName>
        <ecNumber evidence="1">3.6.1.7</ecNumber>
    </recommendedName>
</protein>
<dbReference type="InterPro" id="IPR020456">
    <property type="entry name" value="Acylphosphatase"/>
</dbReference>
<reference evidence="5" key="1">
    <citation type="journal article" date="2017" name="Genome Biol.">
        <title>Comparative genomics reveals high biological diversity and specific adaptations in the industrially and medically important fungal genus Aspergillus.</title>
        <authorList>
            <person name="de Vries R.P."/>
            <person name="Riley R."/>
            <person name="Wiebenga A."/>
            <person name="Aguilar-Osorio G."/>
            <person name="Amillis S."/>
            <person name="Uchima C.A."/>
            <person name="Anderluh G."/>
            <person name="Asadollahi M."/>
            <person name="Askin M."/>
            <person name="Barry K."/>
            <person name="Battaglia E."/>
            <person name="Bayram O."/>
            <person name="Benocci T."/>
            <person name="Braus-Stromeyer S.A."/>
            <person name="Caldana C."/>
            <person name="Canovas D."/>
            <person name="Cerqueira G.C."/>
            <person name="Chen F."/>
            <person name="Chen W."/>
            <person name="Choi C."/>
            <person name="Clum A."/>
            <person name="Dos Santos R.A."/>
            <person name="Damasio A.R."/>
            <person name="Diallinas G."/>
            <person name="Emri T."/>
            <person name="Fekete E."/>
            <person name="Flipphi M."/>
            <person name="Freyberg S."/>
            <person name="Gallo A."/>
            <person name="Gournas C."/>
            <person name="Habgood R."/>
            <person name="Hainaut M."/>
            <person name="Harispe M.L."/>
            <person name="Henrissat B."/>
            <person name="Hilden K.S."/>
            <person name="Hope R."/>
            <person name="Hossain A."/>
            <person name="Karabika E."/>
            <person name="Karaffa L."/>
            <person name="Karanyi Z."/>
            <person name="Krasevec N."/>
            <person name="Kuo A."/>
            <person name="Kusch H."/>
            <person name="LaButti K."/>
            <person name="Lagendijk E.L."/>
            <person name="Lapidus A."/>
            <person name="Levasseur A."/>
            <person name="Lindquist E."/>
            <person name="Lipzen A."/>
            <person name="Logrieco A.F."/>
            <person name="MacCabe A."/>
            <person name="Maekelae M.R."/>
            <person name="Malavazi I."/>
            <person name="Melin P."/>
            <person name="Meyer V."/>
            <person name="Mielnichuk N."/>
            <person name="Miskei M."/>
            <person name="Molnar A.P."/>
            <person name="Mule G."/>
            <person name="Ngan C.Y."/>
            <person name="Orejas M."/>
            <person name="Orosz E."/>
            <person name="Ouedraogo J.P."/>
            <person name="Overkamp K.M."/>
            <person name="Park H.-S."/>
            <person name="Perrone G."/>
            <person name="Piumi F."/>
            <person name="Punt P.J."/>
            <person name="Ram A.F."/>
            <person name="Ramon A."/>
            <person name="Rauscher S."/>
            <person name="Record E."/>
            <person name="Riano-Pachon D.M."/>
            <person name="Robert V."/>
            <person name="Roehrig J."/>
            <person name="Ruller R."/>
            <person name="Salamov A."/>
            <person name="Salih N.S."/>
            <person name="Samson R.A."/>
            <person name="Sandor E."/>
            <person name="Sanguinetti M."/>
            <person name="Schuetze T."/>
            <person name="Sepcic K."/>
            <person name="Shelest E."/>
            <person name="Sherlock G."/>
            <person name="Sophianopoulou V."/>
            <person name="Squina F.M."/>
            <person name="Sun H."/>
            <person name="Susca A."/>
            <person name="Todd R.B."/>
            <person name="Tsang A."/>
            <person name="Unkles S.E."/>
            <person name="van de Wiele N."/>
            <person name="van Rossen-Uffink D."/>
            <person name="Oliveira J.V."/>
            <person name="Vesth T.C."/>
            <person name="Visser J."/>
            <person name="Yu J.-H."/>
            <person name="Zhou M."/>
            <person name="Andersen M.R."/>
            <person name="Archer D.B."/>
            <person name="Baker S.E."/>
            <person name="Benoit I."/>
            <person name="Brakhage A.A."/>
            <person name="Braus G.H."/>
            <person name="Fischer R."/>
            <person name="Frisvad J.C."/>
            <person name="Goldman G.H."/>
            <person name="Houbraken J."/>
            <person name="Oakley B."/>
            <person name="Pocsi I."/>
            <person name="Scazzocchio C."/>
            <person name="Seiboth B."/>
            <person name="vanKuyk P.A."/>
            <person name="Wortman J."/>
            <person name="Dyer P.S."/>
            <person name="Grigoriev I.V."/>
        </authorList>
    </citation>
    <scope>NUCLEOTIDE SEQUENCE [LARGE SCALE GENOMIC DNA]</scope>
    <source>
        <strain evidence="5">CBS 106.47</strain>
    </source>
</reference>
<evidence type="ECO:0000313" key="4">
    <source>
        <dbReference type="EMBL" id="OJZ90932.1"/>
    </source>
</evidence>
<dbReference type="GO" id="GO:0003998">
    <property type="term" value="F:acylphosphatase activity"/>
    <property type="evidence" value="ECO:0007669"/>
    <property type="project" value="UniProtKB-EC"/>
</dbReference>
<dbReference type="Gene3D" id="3.30.70.100">
    <property type="match status" value="1"/>
</dbReference>